<dbReference type="AlphaFoldDB" id="A0A1H6M5Y0"/>
<dbReference type="Proteomes" id="UP000199125">
    <property type="component" value="Unassembled WGS sequence"/>
</dbReference>
<dbReference type="STRING" id="65735.SAMN04488075_1958"/>
<evidence type="ECO:0000313" key="2">
    <source>
        <dbReference type="EMBL" id="SEH96734.1"/>
    </source>
</evidence>
<proteinExistence type="predicted"/>
<keyword evidence="3" id="KW-1185">Reference proteome</keyword>
<accession>A0A1H6M5Y0</accession>
<evidence type="ECO:0000259" key="1">
    <source>
        <dbReference type="Pfam" id="PF22324"/>
    </source>
</evidence>
<dbReference type="Pfam" id="PF22324">
    <property type="entry name" value="HTH_91"/>
    <property type="match status" value="1"/>
</dbReference>
<protein>
    <recommendedName>
        <fullName evidence="1">Winged helix domain-containing protein</fullName>
    </recommendedName>
</protein>
<dbReference type="RefSeq" id="WP_218139107.1">
    <property type="nucleotide sequence ID" value="NZ_FNXG01000003.1"/>
</dbReference>
<dbReference type="InterPro" id="IPR054382">
    <property type="entry name" value="wHTH_alphaproteobact"/>
</dbReference>
<organism evidence="2 3">
    <name type="scientific">Paracoccus alkenifer</name>
    <dbReference type="NCBI Taxonomy" id="65735"/>
    <lineage>
        <taxon>Bacteria</taxon>
        <taxon>Pseudomonadati</taxon>
        <taxon>Pseudomonadota</taxon>
        <taxon>Alphaproteobacteria</taxon>
        <taxon>Rhodobacterales</taxon>
        <taxon>Paracoccaceae</taxon>
        <taxon>Paracoccus</taxon>
    </lineage>
</organism>
<evidence type="ECO:0000313" key="3">
    <source>
        <dbReference type="Proteomes" id="UP000199125"/>
    </source>
</evidence>
<dbReference type="EMBL" id="FNXG01000003">
    <property type="protein sequence ID" value="SEH96734.1"/>
    <property type="molecule type" value="Genomic_DNA"/>
</dbReference>
<name>A0A1H6M5Y0_9RHOB</name>
<reference evidence="3" key="1">
    <citation type="submission" date="2016-10" db="EMBL/GenBank/DDBJ databases">
        <authorList>
            <person name="Varghese N."/>
            <person name="Submissions S."/>
        </authorList>
    </citation>
    <scope>NUCLEOTIDE SEQUENCE [LARGE SCALE GENOMIC DNA]</scope>
    <source>
        <strain evidence="3">DSM 11593</strain>
    </source>
</reference>
<sequence length="115" mass="12198">MKSKHHWPARAFTIRNVGDAPCEIVTKGRDRWALEALIAAGPKGCTPYRNPAAPRWAAYVHNLRGLGVAIDTITEAHGGPFAGHHARYVLACNVTAGREAFDHSAGTGGMKGGAL</sequence>
<gene>
    <name evidence="2" type="ORF">SAMN04488075_1958</name>
</gene>
<feature type="domain" description="Winged helix" evidence="1">
    <location>
        <begin position="24"/>
        <end position="98"/>
    </location>
</feature>